<evidence type="ECO:0000256" key="12">
    <source>
        <dbReference type="SAM" id="Phobius"/>
    </source>
</evidence>
<evidence type="ECO:0000313" key="15">
    <source>
        <dbReference type="Proteomes" id="UP001177744"/>
    </source>
</evidence>
<feature type="transmembrane region" description="Helical" evidence="12">
    <location>
        <begin position="443"/>
        <end position="467"/>
    </location>
</feature>
<gene>
    <name evidence="14" type="ORF">QTO34_003833</name>
</gene>
<dbReference type="InterPro" id="IPR017452">
    <property type="entry name" value="GPCR_Rhodpsn_7TM"/>
</dbReference>
<dbReference type="PRINTS" id="PR00245">
    <property type="entry name" value="OLFACTORYR"/>
</dbReference>
<dbReference type="GO" id="GO:0071396">
    <property type="term" value="P:cellular response to lipid"/>
    <property type="evidence" value="ECO:0007669"/>
    <property type="project" value="UniProtKB-ARBA"/>
</dbReference>
<keyword evidence="5" id="KW-0552">Olfaction</keyword>
<name>A0AA40HRC1_CNENI</name>
<dbReference type="PRINTS" id="PR00237">
    <property type="entry name" value="GPCRRHODOPSN"/>
</dbReference>
<evidence type="ECO:0000313" key="14">
    <source>
        <dbReference type="EMBL" id="KAK1336033.1"/>
    </source>
</evidence>
<feature type="transmembrane region" description="Helical" evidence="12">
    <location>
        <begin position="519"/>
        <end position="540"/>
    </location>
</feature>
<evidence type="ECO:0000256" key="3">
    <source>
        <dbReference type="ARBA" id="ARBA00022606"/>
    </source>
</evidence>
<sequence length="567" mass="63635">MDLYPLCVMYAIALLGNFTILFVIKTISSLHEPQYIFLSMLAATDLSKPTTVHCGLNPSSDYRDGACSCSQGCSFDGTLANTPQPIVLLQRYFLSHCYCYHPDVMKLACGPVRVNIIYGLFLVLCSFGVDSTFIVISYILILKTVLGIASKDGQLKALNTCVSHIFTVCIFYVPLIVLALIHRFGIFTSPLLHVTMANLFLFLTPVLNPLVYSLKTKQIRSAVQKISYLENLTNRIGKACYPGIMHYENCTNSIFSTFLVTGIPGLEAVYIWISIPFSFMFFITLVGNMTIIAIIWREETLHVPMYLFLAMLAASDLGLSLFTFPTMLRIFWLDAREITFSACFTQMFFIHTFQDFESAVILAMAFDRYVAISYPLHYSSILTHSVIAKIGLAIAVRTFTIQVPLPILLRRLCFCRSNVLSHSYCLHPDILKLSCSNTRINSIFGLFVLLSTMGLDFLLILFSYILILKTVLSIASHGGRLKALNTCISHLCAVILFFTPMICLSILHRFGPKLPSHIYVTLANMHFLIPPVMNPIVYVVKTKLIQDKILKLFIKKGSGKSKVTFIT</sequence>
<dbReference type="CDD" id="cd15222">
    <property type="entry name" value="7tmA_OR51-like"/>
    <property type="match status" value="1"/>
</dbReference>
<feature type="domain" description="G-protein coupled receptors family 1 profile" evidence="13">
    <location>
        <begin position="287"/>
        <end position="538"/>
    </location>
</feature>
<keyword evidence="4 11" id="KW-0812">Transmembrane</keyword>
<feature type="transmembrane region" description="Helical" evidence="12">
    <location>
        <begin position="7"/>
        <end position="27"/>
    </location>
</feature>
<dbReference type="PROSITE" id="PS00237">
    <property type="entry name" value="G_PROTEIN_RECEP_F1_1"/>
    <property type="match status" value="1"/>
</dbReference>
<dbReference type="SUPFAM" id="SSF81321">
    <property type="entry name" value="Family A G protein-coupled receptor-like"/>
    <property type="match status" value="2"/>
</dbReference>
<evidence type="ECO:0000256" key="10">
    <source>
        <dbReference type="ARBA" id="ARBA00023224"/>
    </source>
</evidence>
<keyword evidence="7 11" id="KW-0297">G-protein coupled receptor</keyword>
<reference evidence="14" key="1">
    <citation type="submission" date="2023-06" db="EMBL/GenBank/DDBJ databases">
        <title>Reference genome for the Northern bat (Eptesicus nilssonii), a most northern bat species.</title>
        <authorList>
            <person name="Laine V.N."/>
            <person name="Pulliainen A.T."/>
            <person name="Lilley T.M."/>
        </authorList>
    </citation>
    <scope>NUCLEOTIDE SEQUENCE</scope>
    <source>
        <strain evidence="14">BLF_Eptnil</strain>
        <tissue evidence="14">Kidney</tissue>
    </source>
</reference>
<dbReference type="GO" id="GO:0004984">
    <property type="term" value="F:olfactory receptor activity"/>
    <property type="evidence" value="ECO:0007669"/>
    <property type="project" value="InterPro"/>
</dbReference>
<feature type="transmembrane region" description="Helical" evidence="12">
    <location>
        <begin position="116"/>
        <end position="141"/>
    </location>
</feature>
<comment type="similarity">
    <text evidence="11">Belongs to the G-protein coupled receptor 1 family.</text>
</comment>
<feature type="transmembrane region" description="Helical" evidence="12">
    <location>
        <begin position="279"/>
        <end position="296"/>
    </location>
</feature>
<keyword evidence="3" id="KW-0716">Sensory transduction</keyword>
<dbReference type="InterPro" id="IPR000725">
    <property type="entry name" value="Olfact_rcpt"/>
</dbReference>
<comment type="caution">
    <text evidence="14">The sequence shown here is derived from an EMBL/GenBank/DDBJ whole genome shotgun (WGS) entry which is preliminary data.</text>
</comment>
<feature type="transmembrane region" description="Helical" evidence="12">
    <location>
        <begin position="488"/>
        <end position="507"/>
    </location>
</feature>
<evidence type="ECO:0000256" key="1">
    <source>
        <dbReference type="ARBA" id="ARBA00003929"/>
    </source>
</evidence>
<dbReference type="PANTHER" id="PTHR26450:SF64">
    <property type="entry name" value="OLFACTORY RECEPTOR"/>
    <property type="match status" value="1"/>
</dbReference>
<dbReference type="GO" id="GO:0004930">
    <property type="term" value="F:G protein-coupled receptor activity"/>
    <property type="evidence" value="ECO:0007669"/>
    <property type="project" value="UniProtKB-KW"/>
</dbReference>
<dbReference type="Pfam" id="PF13853">
    <property type="entry name" value="7tm_4"/>
    <property type="match status" value="3"/>
</dbReference>
<feature type="transmembrane region" description="Helical" evidence="12">
    <location>
        <begin position="191"/>
        <end position="211"/>
    </location>
</feature>
<evidence type="ECO:0000256" key="4">
    <source>
        <dbReference type="ARBA" id="ARBA00022692"/>
    </source>
</evidence>
<evidence type="ECO:0000256" key="8">
    <source>
        <dbReference type="ARBA" id="ARBA00023136"/>
    </source>
</evidence>
<feature type="domain" description="G-protein coupled receptors family 1 profile" evidence="13">
    <location>
        <begin position="109"/>
        <end position="212"/>
    </location>
</feature>
<keyword evidence="10 11" id="KW-0807">Transducer</keyword>
<evidence type="ECO:0000256" key="9">
    <source>
        <dbReference type="ARBA" id="ARBA00023170"/>
    </source>
</evidence>
<keyword evidence="6 12" id="KW-1133">Transmembrane helix</keyword>
<evidence type="ECO:0000256" key="5">
    <source>
        <dbReference type="ARBA" id="ARBA00022725"/>
    </source>
</evidence>
<comment type="function">
    <text evidence="1">Putative odorant or sperm cell receptor.</text>
</comment>
<keyword evidence="8 12" id="KW-0472">Membrane</keyword>
<dbReference type="FunFam" id="1.20.1070.10:FF:000002">
    <property type="entry name" value="Olfactory receptor"/>
    <property type="match status" value="1"/>
</dbReference>
<dbReference type="EMBL" id="JAULJE010000013">
    <property type="protein sequence ID" value="KAK1336033.1"/>
    <property type="molecule type" value="Genomic_DNA"/>
</dbReference>
<dbReference type="InterPro" id="IPR000276">
    <property type="entry name" value="GPCR_Rhodpsn"/>
</dbReference>
<dbReference type="Gene3D" id="1.20.1070.10">
    <property type="entry name" value="Rhodopsin 7-helix transmembrane proteins"/>
    <property type="match status" value="2"/>
</dbReference>
<evidence type="ECO:0000256" key="6">
    <source>
        <dbReference type="ARBA" id="ARBA00022989"/>
    </source>
</evidence>
<feature type="transmembrane region" description="Helical" evidence="12">
    <location>
        <begin position="254"/>
        <end position="273"/>
    </location>
</feature>
<feature type="transmembrane region" description="Helical" evidence="12">
    <location>
        <begin position="162"/>
        <end position="185"/>
    </location>
</feature>
<dbReference type="InterPro" id="IPR050402">
    <property type="entry name" value="OR51/52/56-like"/>
</dbReference>
<accession>A0AA40HRC1</accession>
<evidence type="ECO:0000256" key="11">
    <source>
        <dbReference type="RuleBase" id="RU000688"/>
    </source>
</evidence>
<evidence type="ECO:0000256" key="2">
    <source>
        <dbReference type="ARBA" id="ARBA00004141"/>
    </source>
</evidence>
<keyword evidence="9 11" id="KW-0675">Receptor</keyword>
<comment type="subcellular location">
    <subcellularLocation>
        <location evidence="2">Membrane</location>
        <topology evidence="2">Multi-pass membrane protein</topology>
    </subcellularLocation>
</comment>
<feature type="transmembrane region" description="Helical" evidence="12">
    <location>
        <begin position="303"/>
        <end position="324"/>
    </location>
</feature>
<proteinExistence type="inferred from homology"/>
<protein>
    <recommendedName>
        <fullName evidence="13">G-protein coupled receptors family 1 profile domain-containing protein</fullName>
    </recommendedName>
</protein>
<organism evidence="14 15">
    <name type="scientific">Cnephaeus nilssonii</name>
    <name type="common">Northern bat</name>
    <name type="synonym">Eptesicus nilssonii</name>
    <dbReference type="NCBI Taxonomy" id="3371016"/>
    <lineage>
        <taxon>Eukaryota</taxon>
        <taxon>Metazoa</taxon>
        <taxon>Chordata</taxon>
        <taxon>Craniata</taxon>
        <taxon>Vertebrata</taxon>
        <taxon>Euteleostomi</taxon>
        <taxon>Mammalia</taxon>
        <taxon>Eutheria</taxon>
        <taxon>Laurasiatheria</taxon>
        <taxon>Chiroptera</taxon>
        <taxon>Yangochiroptera</taxon>
        <taxon>Vespertilionidae</taxon>
        <taxon>Cnephaeus</taxon>
    </lineage>
</organism>
<dbReference type="Proteomes" id="UP001177744">
    <property type="component" value="Unassembled WGS sequence"/>
</dbReference>
<evidence type="ECO:0000259" key="13">
    <source>
        <dbReference type="PROSITE" id="PS50262"/>
    </source>
</evidence>
<dbReference type="SMART" id="SM01381">
    <property type="entry name" value="7TM_GPCR_Srsx"/>
    <property type="match status" value="1"/>
</dbReference>
<dbReference type="PANTHER" id="PTHR26450">
    <property type="entry name" value="OLFACTORY RECEPTOR 56B1-RELATED"/>
    <property type="match status" value="1"/>
</dbReference>
<dbReference type="AlphaFoldDB" id="A0AA40HRC1"/>
<keyword evidence="15" id="KW-1185">Reference proteome</keyword>
<evidence type="ECO:0000256" key="7">
    <source>
        <dbReference type="ARBA" id="ARBA00023040"/>
    </source>
</evidence>
<dbReference type="PROSITE" id="PS50262">
    <property type="entry name" value="G_PROTEIN_RECEP_F1_2"/>
    <property type="match status" value="2"/>
</dbReference>
<dbReference type="GO" id="GO:0005886">
    <property type="term" value="C:plasma membrane"/>
    <property type="evidence" value="ECO:0007669"/>
    <property type="project" value="TreeGrafter"/>
</dbReference>